<dbReference type="InterPro" id="IPR042206">
    <property type="entry name" value="CRISPR-assoc_Cas1_C"/>
</dbReference>
<dbReference type="CDD" id="cd09721">
    <property type="entry name" value="Cas1_I-C"/>
    <property type="match status" value="1"/>
</dbReference>
<dbReference type="GO" id="GO:0016787">
    <property type="term" value="F:hydrolase activity"/>
    <property type="evidence" value="ECO:0007669"/>
    <property type="project" value="UniProtKB-KW"/>
</dbReference>
<evidence type="ECO:0000256" key="3">
    <source>
        <dbReference type="ARBA" id="ARBA00022759"/>
    </source>
</evidence>
<dbReference type="PANTHER" id="PTHR34353:SF2">
    <property type="entry name" value="CRISPR-ASSOCIATED ENDONUCLEASE CAS1 1"/>
    <property type="match status" value="1"/>
</dbReference>
<comment type="subunit">
    <text evidence="9 10">Homodimer, forms a heterotetramer with a Cas2 homodimer.</text>
</comment>
<dbReference type="InterPro" id="IPR042211">
    <property type="entry name" value="CRISPR-assoc_Cas1_N"/>
</dbReference>
<dbReference type="EMBL" id="ADLO01000054">
    <property type="protein sequence ID" value="KGF55887.1"/>
    <property type="molecule type" value="Genomic_DNA"/>
</dbReference>
<dbReference type="HAMAP" id="MF_01470">
    <property type="entry name" value="Cas1"/>
    <property type="match status" value="1"/>
</dbReference>
<accession>A0A096CMA1</accession>
<comment type="cofactor">
    <cofactor evidence="10">
        <name>Mg(2+)</name>
        <dbReference type="ChEBI" id="CHEBI:18420"/>
    </cofactor>
    <cofactor evidence="10">
        <name>Mn(2+)</name>
        <dbReference type="ChEBI" id="CHEBI:29035"/>
    </cofactor>
</comment>
<dbReference type="InterPro" id="IPR002729">
    <property type="entry name" value="CRISPR-assoc_Cas1"/>
</dbReference>
<dbReference type="Gene3D" id="3.100.10.20">
    <property type="entry name" value="CRISPR-associated endonuclease Cas1, N-terminal domain"/>
    <property type="match status" value="1"/>
</dbReference>
<keyword evidence="4 10" id="KW-0378">Hydrolase</keyword>
<evidence type="ECO:0000313" key="12">
    <source>
        <dbReference type="Proteomes" id="UP000029585"/>
    </source>
</evidence>
<dbReference type="Gene3D" id="1.20.120.920">
    <property type="entry name" value="CRISPR-associated endonuclease Cas1, C-terminal domain"/>
    <property type="match status" value="1"/>
</dbReference>
<dbReference type="NCBIfam" id="TIGR03640">
    <property type="entry name" value="cas1_DVULG"/>
    <property type="match status" value="1"/>
</dbReference>
<keyword evidence="12" id="KW-1185">Reference proteome</keyword>
<protein>
    <recommendedName>
        <fullName evidence="10">CRISPR-associated endonuclease Cas1</fullName>
        <ecNumber evidence="10">3.1.-.-</ecNumber>
    </recommendedName>
</protein>
<evidence type="ECO:0000256" key="5">
    <source>
        <dbReference type="ARBA" id="ARBA00022842"/>
    </source>
</evidence>
<evidence type="ECO:0000256" key="10">
    <source>
        <dbReference type="HAMAP-Rule" id="MF_01470"/>
    </source>
</evidence>
<evidence type="ECO:0000313" key="11">
    <source>
        <dbReference type="EMBL" id="KGF55887.1"/>
    </source>
</evidence>
<keyword evidence="8 10" id="KW-0464">Manganese</keyword>
<evidence type="ECO:0000256" key="6">
    <source>
        <dbReference type="ARBA" id="ARBA00023118"/>
    </source>
</evidence>
<keyword evidence="1 10" id="KW-0540">Nuclease</keyword>
<comment type="similarity">
    <text evidence="10">Belongs to the CRISPR-associated endonuclease Cas1 family.</text>
</comment>
<comment type="function">
    <text evidence="10">CRISPR (clustered regularly interspaced short palindromic repeat), is an adaptive immune system that provides protection against mobile genetic elements (viruses, transposable elements and conjugative plasmids). CRISPR clusters contain spacers, sequences complementary to antecedent mobile elements, and target invading nucleic acids. CRISPR clusters are transcribed and processed into CRISPR RNA (crRNA). Acts as a dsDNA endonuclease. Involved in the integration of spacer DNA into the CRISPR cassette.</text>
</comment>
<feature type="binding site" evidence="10">
    <location>
        <position position="234"/>
    </location>
    <ligand>
        <name>Mn(2+)</name>
        <dbReference type="ChEBI" id="CHEBI:29035"/>
    </ligand>
</feature>
<dbReference type="GO" id="GO:0043571">
    <property type="term" value="P:maintenance of CRISPR repeat elements"/>
    <property type="evidence" value="ECO:0007669"/>
    <property type="project" value="UniProtKB-UniRule"/>
</dbReference>
<keyword evidence="3 10" id="KW-0255">Endonuclease</keyword>
<dbReference type="GO" id="GO:0004520">
    <property type="term" value="F:DNA endonuclease activity"/>
    <property type="evidence" value="ECO:0007669"/>
    <property type="project" value="InterPro"/>
</dbReference>
<dbReference type="RefSeq" id="WP_044940452.1">
    <property type="nucleotide sequence ID" value="NZ_KN174162.1"/>
</dbReference>
<keyword evidence="5 10" id="KW-0460">Magnesium</keyword>
<dbReference type="eggNOG" id="COG1518">
    <property type="taxonomic scope" value="Bacteria"/>
</dbReference>
<dbReference type="HOGENOM" id="CLU_052779_1_0_9"/>
<name>A0A096CMA1_FLAPL</name>
<dbReference type="PATRIC" id="fig|742738.3.peg.1769"/>
<reference evidence="11 12" key="1">
    <citation type="submission" date="2011-08" db="EMBL/GenBank/DDBJ databases">
        <title>The Genome Sequence of Clostridium orbiscindens 1_3_50AFAA.</title>
        <authorList>
            <consortium name="The Broad Institute Genome Sequencing Platform"/>
            <person name="Earl A."/>
            <person name="Ward D."/>
            <person name="Feldgarden M."/>
            <person name="Gevers D."/>
            <person name="Daigneault M."/>
            <person name="Strauss J."/>
            <person name="Allen-Vercoe E."/>
            <person name="Young S.K."/>
            <person name="Zeng Q."/>
            <person name="Gargeya S."/>
            <person name="Fitzgerald M."/>
            <person name="Haas B."/>
            <person name="Abouelleil A."/>
            <person name="Alvarado L."/>
            <person name="Arachchi H.M."/>
            <person name="Berlin A."/>
            <person name="Brown A."/>
            <person name="Chapman S.B."/>
            <person name="Chen Z."/>
            <person name="Dunbar C."/>
            <person name="Freedman E."/>
            <person name="Gearin G."/>
            <person name="Gellesch M."/>
            <person name="Goldberg J."/>
            <person name="Griggs A."/>
            <person name="Gujja S."/>
            <person name="Heiman D."/>
            <person name="Howarth C."/>
            <person name="Larson L."/>
            <person name="Lui A."/>
            <person name="MacDonald P.J.P."/>
            <person name="Montmayeur A."/>
            <person name="Murphy C."/>
            <person name="Neiman D."/>
            <person name="Pearson M."/>
            <person name="Priest M."/>
            <person name="Roberts A."/>
            <person name="Saif S."/>
            <person name="Shea T."/>
            <person name="Shenoy N."/>
            <person name="Sisk P."/>
            <person name="Stolte C."/>
            <person name="Sykes S."/>
            <person name="Wortman J."/>
            <person name="Nusbaum C."/>
            <person name="Birren B."/>
        </authorList>
    </citation>
    <scope>NUCLEOTIDE SEQUENCE [LARGE SCALE GENOMIC DNA]</scope>
    <source>
        <strain evidence="11 12">1_3_50AFAA</strain>
    </source>
</reference>
<evidence type="ECO:0000256" key="1">
    <source>
        <dbReference type="ARBA" id="ARBA00022722"/>
    </source>
</evidence>
<evidence type="ECO:0000256" key="7">
    <source>
        <dbReference type="ARBA" id="ARBA00023125"/>
    </source>
</evidence>
<dbReference type="GO" id="GO:0003677">
    <property type="term" value="F:DNA binding"/>
    <property type="evidence" value="ECO:0007669"/>
    <property type="project" value="UniProtKB-KW"/>
</dbReference>
<evidence type="ECO:0000256" key="9">
    <source>
        <dbReference type="ARBA" id="ARBA00038592"/>
    </source>
</evidence>
<proteinExistence type="inferred from homology"/>
<dbReference type="GO" id="GO:0046872">
    <property type="term" value="F:metal ion binding"/>
    <property type="evidence" value="ECO:0007669"/>
    <property type="project" value="UniProtKB-UniRule"/>
</dbReference>
<keyword evidence="7 10" id="KW-0238">DNA-binding</keyword>
<dbReference type="GO" id="GO:0051607">
    <property type="term" value="P:defense response to virus"/>
    <property type="evidence" value="ECO:0007669"/>
    <property type="project" value="UniProtKB-UniRule"/>
</dbReference>
<dbReference type="NCBIfam" id="TIGR00287">
    <property type="entry name" value="cas1"/>
    <property type="match status" value="1"/>
</dbReference>
<sequence>MRQLLNTLFVTSEDIYLSLDGENVVASREHQEAARYPLHTLSGIVSFSYPGASPALMGACAERGISLAFCTPRGRFLARIAGSTSGNVLLRRAQYRTADELSASCRIARSMIFGKVYNARWSIERTRRDHGLRLDSASLTASASHLKELLPQIAAAASLEHLRGLEGAGATLYFGQFDQLILGEKPLFSYQSRSRRPPRDPVNALLSFVYSLLSHDCASALESVGLDSYVGFLHRDRPGRASLALDLMEELRPCMADRFVLTLINNRMVGRQDFDFLENGAVFLSDSGRRSVLKRWQERKKEPLTHPYLQEKLSWGLVPYLQALLLARCLRGDLDAYPPFLWK</sequence>
<evidence type="ECO:0000256" key="8">
    <source>
        <dbReference type="ARBA" id="ARBA00023211"/>
    </source>
</evidence>
<keyword evidence="2 10" id="KW-0479">Metal-binding</keyword>
<dbReference type="EC" id="3.1.-.-" evidence="10"/>
<organism evidence="11 12">
    <name type="scientific">Flavonifractor plautii 1_3_50AFAA</name>
    <dbReference type="NCBI Taxonomy" id="742738"/>
    <lineage>
        <taxon>Bacteria</taxon>
        <taxon>Bacillati</taxon>
        <taxon>Bacillota</taxon>
        <taxon>Clostridia</taxon>
        <taxon>Eubacteriales</taxon>
        <taxon>Oscillospiraceae</taxon>
        <taxon>Flavonifractor</taxon>
    </lineage>
</organism>
<evidence type="ECO:0000256" key="2">
    <source>
        <dbReference type="ARBA" id="ARBA00022723"/>
    </source>
</evidence>
<feature type="binding site" evidence="10">
    <location>
        <position position="166"/>
    </location>
    <ligand>
        <name>Mn(2+)</name>
        <dbReference type="ChEBI" id="CHEBI:29035"/>
    </ligand>
</feature>
<dbReference type="Pfam" id="PF01867">
    <property type="entry name" value="Cas_Cas1"/>
    <property type="match status" value="1"/>
</dbReference>
<feature type="binding site" evidence="10">
    <location>
        <position position="249"/>
    </location>
    <ligand>
        <name>Mn(2+)</name>
        <dbReference type="ChEBI" id="CHEBI:29035"/>
    </ligand>
</feature>
<dbReference type="Proteomes" id="UP000029585">
    <property type="component" value="Unassembled WGS sequence"/>
</dbReference>
<gene>
    <name evidence="10" type="primary">cas1</name>
    <name evidence="11" type="ORF">HMPREF9460_01721</name>
</gene>
<evidence type="ECO:0000256" key="4">
    <source>
        <dbReference type="ARBA" id="ARBA00022801"/>
    </source>
</evidence>
<dbReference type="PANTHER" id="PTHR34353">
    <property type="entry name" value="CRISPR-ASSOCIATED ENDONUCLEASE CAS1 1"/>
    <property type="match status" value="1"/>
</dbReference>
<dbReference type="InterPro" id="IPR019856">
    <property type="entry name" value="CRISPR-assoc_Cas1_DVULG"/>
</dbReference>
<dbReference type="InterPro" id="IPR050646">
    <property type="entry name" value="Cas1"/>
</dbReference>
<comment type="caution">
    <text evidence="11">The sequence shown here is derived from an EMBL/GenBank/DDBJ whole genome shotgun (WGS) entry which is preliminary data.</text>
</comment>
<keyword evidence="6 10" id="KW-0051">Antiviral defense</keyword>
<dbReference type="AlphaFoldDB" id="A0A096CMA1"/>